<accession>A0A8I6S2E1</accession>
<dbReference type="GO" id="GO:0001522">
    <property type="term" value="P:pseudouridine synthesis"/>
    <property type="evidence" value="ECO:0007669"/>
    <property type="project" value="InterPro"/>
</dbReference>
<comment type="similarity">
    <text evidence="1">Belongs to the pseudouridine synthase TruD family.</text>
</comment>
<dbReference type="InterPro" id="IPR042214">
    <property type="entry name" value="TruD_catalytic"/>
</dbReference>
<evidence type="ECO:0000256" key="3">
    <source>
        <dbReference type="ARBA" id="ARBA00023235"/>
    </source>
</evidence>
<dbReference type="PIRSF" id="PIRSF037016">
    <property type="entry name" value="Pseudouridin_synth_euk_prd"/>
    <property type="match status" value="1"/>
</dbReference>
<dbReference type="GO" id="GO:0009982">
    <property type="term" value="F:pseudouridine synthase activity"/>
    <property type="evidence" value="ECO:0007669"/>
    <property type="project" value="InterPro"/>
</dbReference>
<keyword evidence="8" id="KW-1185">Reference proteome</keyword>
<dbReference type="NCBIfam" id="TIGR00094">
    <property type="entry name" value="tRNA_TruD_broad"/>
    <property type="match status" value="1"/>
</dbReference>
<evidence type="ECO:0000259" key="6">
    <source>
        <dbReference type="PROSITE" id="PS50984"/>
    </source>
</evidence>
<dbReference type="GO" id="GO:0003723">
    <property type="term" value="F:RNA binding"/>
    <property type="evidence" value="ECO:0007669"/>
    <property type="project" value="InterPro"/>
</dbReference>
<evidence type="ECO:0000313" key="7">
    <source>
        <dbReference type="EnsemblMetazoa" id="XP_014255801.1"/>
    </source>
</evidence>
<feature type="domain" description="TRUD" evidence="6">
    <location>
        <begin position="342"/>
        <end position="601"/>
    </location>
</feature>
<evidence type="ECO:0000256" key="4">
    <source>
        <dbReference type="ARBA" id="ARBA00036943"/>
    </source>
</evidence>
<evidence type="ECO:0000256" key="2">
    <source>
        <dbReference type="ARBA" id="ARBA00022694"/>
    </source>
</evidence>
<name>A0A8I6S2E1_CIMLE</name>
<keyword evidence="2" id="KW-0819">tRNA processing</keyword>
<reference evidence="7" key="1">
    <citation type="submission" date="2022-01" db="UniProtKB">
        <authorList>
            <consortium name="EnsemblMetazoa"/>
        </authorList>
    </citation>
    <scope>IDENTIFICATION</scope>
</reference>
<dbReference type="RefSeq" id="XP_014255801.1">
    <property type="nucleotide sequence ID" value="XM_014400315.2"/>
</dbReference>
<dbReference type="SUPFAM" id="SSF55120">
    <property type="entry name" value="Pseudouridine synthase"/>
    <property type="match status" value="1"/>
</dbReference>
<dbReference type="PANTHER" id="PTHR13326:SF31">
    <property type="entry name" value="PSEUDOURIDYLATE SYNTHASE 7 HOMOLOG"/>
    <property type="match status" value="1"/>
</dbReference>
<dbReference type="KEGG" id="clec:106670204"/>
<dbReference type="InterPro" id="IPR020103">
    <property type="entry name" value="PsdUridine_synth_cat_dom_sf"/>
</dbReference>
<keyword evidence="3" id="KW-0413">Isomerase</keyword>
<dbReference type="CTD" id="54517"/>
<evidence type="ECO:0000313" key="8">
    <source>
        <dbReference type="Proteomes" id="UP000494040"/>
    </source>
</evidence>
<sequence>METDTTSSSQLDTDKTKGESSIKLTILQKFQQLNDDIQKEREVGQNASDKSRKNKKYTNKGKKRKHQHEDDGIYVGLMERDVGMTEFISDLKGFKGIIKHRLSDFQVHEIDLKGNVVQLTSFDTPPFEEDTGKDIPCENYKDLIKPEDMTELNKIMNDEQQISYEIDVTGMTKKERENMHKTIKYMFDNKLYSNTKSKTTDDVTKTFLVVKKCSQKPDRSSWPEHVGRYLHFTLYKENMDTTLVVNTISQNLRLRPNHITYAGIKDKRGKTSQRMCIKMRKAQELVRMKKFLRQASFGNFSYETAPLRLGDLSGNQFTLAIRNIETEDSELIKGIEHLREFGFINYFGMQRFGSSIVAPTFAIGKQLLLTNWKEAVNLILKPRYNERCSPELKICRDVWAKTQNAAAALKHLSRKESSLEVQILRALNKQGNEQYFNAFFSIPRNSMLLYLHSYQSLVWNKIVSRRIKKFGYRVLPGDLVLSSDVDEIALDQDLSESTDLNDCDDVDENEIDSNLQEVTVNATRAQKGRLEVRKLSPEEAEMTKLSEIVYPLPGKDVEFPDNETANWYTEVLAEDGLTLEHFEKSNKAFTLYGAYRKVVQIPENLTYKIVKYSSHDDDFILSDLDKMKNITLKSSQEGQYKAVLLNFNLKSSSYATMLMRELMKFDTTLSTHAKWSKELKSNKPEEKKIKFEGVEIDGKKEETEAVKIERDDKETIMTTKIETDEENGKN</sequence>
<dbReference type="PROSITE" id="PS50984">
    <property type="entry name" value="TRUD"/>
    <property type="match status" value="1"/>
</dbReference>
<dbReference type="OMA" id="WINYFGH"/>
<comment type="catalytic activity">
    <reaction evidence="4">
        <text>a uridine in tRNA = a pseudouridine in tRNA</text>
        <dbReference type="Rhea" id="RHEA:54572"/>
        <dbReference type="Rhea" id="RHEA-COMP:13339"/>
        <dbReference type="Rhea" id="RHEA-COMP:13934"/>
        <dbReference type="ChEBI" id="CHEBI:65314"/>
        <dbReference type="ChEBI" id="CHEBI:65315"/>
    </reaction>
</comment>
<dbReference type="InterPro" id="IPR001656">
    <property type="entry name" value="PsdUridine_synth_TruD"/>
</dbReference>
<feature type="compositionally biased region" description="Basic residues" evidence="5">
    <location>
        <begin position="52"/>
        <end position="66"/>
    </location>
</feature>
<dbReference type="InterPro" id="IPR011760">
    <property type="entry name" value="PsdUridine_synth_TruD_insert"/>
</dbReference>
<dbReference type="CDD" id="cd02576">
    <property type="entry name" value="PseudoU_synth_ScPUS7"/>
    <property type="match status" value="1"/>
</dbReference>
<dbReference type="GO" id="GO:0005634">
    <property type="term" value="C:nucleus"/>
    <property type="evidence" value="ECO:0007669"/>
    <property type="project" value="TreeGrafter"/>
</dbReference>
<dbReference type="AlphaFoldDB" id="A0A8I6S2E1"/>
<dbReference type="OrthoDB" id="447290at2759"/>
<feature type="region of interest" description="Disordered" evidence="5">
    <location>
        <begin position="37"/>
        <end position="68"/>
    </location>
</feature>
<dbReference type="Gene3D" id="3.30.2350.20">
    <property type="entry name" value="TruD, catalytic domain"/>
    <property type="match status" value="2"/>
</dbReference>
<dbReference type="PANTHER" id="PTHR13326">
    <property type="entry name" value="TRNA PSEUDOURIDINE SYNTHASE D"/>
    <property type="match status" value="1"/>
</dbReference>
<proteinExistence type="inferred from homology"/>
<organism evidence="7 8">
    <name type="scientific">Cimex lectularius</name>
    <name type="common">Bed bug</name>
    <name type="synonym">Acanthia lectularia</name>
    <dbReference type="NCBI Taxonomy" id="79782"/>
    <lineage>
        <taxon>Eukaryota</taxon>
        <taxon>Metazoa</taxon>
        <taxon>Ecdysozoa</taxon>
        <taxon>Arthropoda</taxon>
        <taxon>Hexapoda</taxon>
        <taxon>Insecta</taxon>
        <taxon>Pterygota</taxon>
        <taxon>Neoptera</taxon>
        <taxon>Paraneoptera</taxon>
        <taxon>Hemiptera</taxon>
        <taxon>Heteroptera</taxon>
        <taxon>Panheteroptera</taxon>
        <taxon>Cimicomorpha</taxon>
        <taxon>Cimicidae</taxon>
        <taxon>Cimex</taxon>
    </lineage>
</organism>
<evidence type="ECO:0000256" key="5">
    <source>
        <dbReference type="SAM" id="MobiDB-lite"/>
    </source>
</evidence>
<dbReference type="Proteomes" id="UP000494040">
    <property type="component" value="Unassembled WGS sequence"/>
</dbReference>
<evidence type="ECO:0000256" key="1">
    <source>
        <dbReference type="ARBA" id="ARBA00007953"/>
    </source>
</evidence>
<dbReference type="GO" id="GO:0008033">
    <property type="term" value="P:tRNA processing"/>
    <property type="evidence" value="ECO:0007669"/>
    <property type="project" value="UniProtKB-KW"/>
</dbReference>
<dbReference type="EnsemblMetazoa" id="XM_014400315.2">
    <property type="protein sequence ID" value="XP_014255801.1"/>
    <property type="gene ID" value="LOC106670204"/>
</dbReference>
<dbReference type="GeneID" id="106670204"/>
<protein>
    <recommendedName>
        <fullName evidence="6">TRUD domain-containing protein</fullName>
    </recommendedName>
</protein>
<dbReference type="Pfam" id="PF01142">
    <property type="entry name" value="TruD"/>
    <property type="match status" value="2"/>
</dbReference>